<dbReference type="Gene3D" id="3.60.20.40">
    <property type="match status" value="1"/>
</dbReference>
<dbReference type="InterPro" id="IPR043138">
    <property type="entry name" value="GGT_lsub"/>
</dbReference>
<evidence type="ECO:0000313" key="3">
    <source>
        <dbReference type="Proteomes" id="UP001595607"/>
    </source>
</evidence>
<organism evidence="2 3">
    <name type="scientific">Parvularcula lutaonensis</name>
    <dbReference type="NCBI Taxonomy" id="491923"/>
    <lineage>
        <taxon>Bacteria</taxon>
        <taxon>Pseudomonadati</taxon>
        <taxon>Pseudomonadota</taxon>
        <taxon>Alphaproteobacteria</taxon>
        <taxon>Parvularculales</taxon>
        <taxon>Parvularculaceae</taxon>
        <taxon>Parvularcula</taxon>
    </lineage>
</organism>
<keyword evidence="3" id="KW-1185">Reference proteome</keyword>
<dbReference type="InterPro" id="IPR043137">
    <property type="entry name" value="GGT_ssub_C"/>
</dbReference>
<evidence type="ECO:0000256" key="1">
    <source>
        <dbReference type="SAM" id="SignalP"/>
    </source>
</evidence>
<dbReference type="SUPFAM" id="SSF56235">
    <property type="entry name" value="N-terminal nucleophile aminohydrolases (Ntn hydrolases)"/>
    <property type="match status" value="1"/>
</dbReference>
<name>A0ABV7MDI8_9PROT</name>
<dbReference type="InterPro" id="IPR029055">
    <property type="entry name" value="Ntn_hydrolases_N"/>
</dbReference>
<reference evidence="3" key="1">
    <citation type="journal article" date="2019" name="Int. J. Syst. Evol. Microbiol.">
        <title>The Global Catalogue of Microorganisms (GCM) 10K type strain sequencing project: providing services to taxonomists for standard genome sequencing and annotation.</title>
        <authorList>
            <consortium name="The Broad Institute Genomics Platform"/>
            <consortium name="The Broad Institute Genome Sequencing Center for Infectious Disease"/>
            <person name="Wu L."/>
            <person name="Ma J."/>
        </authorList>
    </citation>
    <scope>NUCLEOTIDE SEQUENCE [LARGE SCALE GENOMIC DNA]</scope>
    <source>
        <strain evidence="3">KCTC 22245</strain>
    </source>
</reference>
<accession>A0ABV7MDI8</accession>
<dbReference type="PRINTS" id="PR01210">
    <property type="entry name" value="GGTRANSPTASE"/>
</dbReference>
<dbReference type="InterPro" id="IPR052896">
    <property type="entry name" value="GGT-like_enzyme"/>
</dbReference>
<gene>
    <name evidence="2" type="ORF">ACFONP_08840</name>
</gene>
<dbReference type="PANTHER" id="PTHR43881:SF1">
    <property type="entry name" value="GAMMA-GLUTAMYLTRANSPEPTIDASE (AFU_ORTHOLOGUE AFUA_4G13580)"/>
    <property type="match status" value="1"/>
</dbReference>
<dbReference type="EMBL" id="JBHRVA010000002">
    <property type="protein sequence ID" value="MFC3302837.1"/>
    <property type="molecule type" value="Genomic_DNA"/>
</dbReference>
<comment type="caution">
    <text evidence="2">The sequence shown here is derived from an EMBL/GenBank/DDBJ whole genome shotgun (WGS) entry which is preliminary data.</text>
</comment>
<sequence>MCKPIAAALSAMALFGAAMSADELGAGGRPVGEIWSRSPVYAQNGIAATAHPLASQVAIDILKEGGSAVDAAIAANAALGLMEPTGNGIGGDLFAIIWDPETEKLYGYNGSGRSPKGLSYDTLIEKLDGADSLPPFGALPVSVPGAVDGWFAMHGRFGKLPMRENLAPAIAYAEDGFPVSPVIATYFSMNYARFTEEGLREQIEEFANAEATYFSDGPPEAGEIFRNPDLAKTYRTLARKGRRAFYEGELARTMSDYMERIGGYLRYEDFAAHEGEWVEPACVSYQGAELCELPPNGQGFAALQMLNILKNADLASMDRAGPEIFHTMVEAKRLAFEDLARYYADPDTSEFPMELLSEEYGQERFALIDPEKPLGNPGPGGPWDSDGDTTYLTVADKDGMMVSLIQSNYRGMGSGLVPDGLGFMFQDRGQLFSLDPNHPNVYAPGKRPFHTIIPAFAMKDGQPWISFGLMGGAMQPQGHVQVMVNILDFGMNLQEAGDAARFNHSGGRAPTGNLDDQPADTGRLSVEPGVPMATVKALRAMGHNVEVIDNGIIFGGYQAIMRQDNGVYVGATEMRKDGTVAGY</sequence>
<dbReference type="Proteomes" id="UP001595607">
    <property type="component" value="Unassembled WGS sequence"/>
</dbReference>
<dbReference type="PANTHER" id="PTHR43881">
    <property type="entry name" value="GAMMA-GLUTAMYLTRANSPEPTIDASE (AFU_ORTHOLOGUE AFUA_4G13580)"/>
    <property type="match status" value="1"/>
</dbReference>
<protein>
    <submittedName>
        <fullName evidence="2">Gamma-glutamyltransferase family protein</fullName>
    </submittedName>
</protein>
<keyword evidence="1" id="KW-0732">Signal</keyword>
<proteinExistence type="predicted"/>
<feature type="signal peptide" evidence="1">
    <location>
        <begin position="1"/>
        <end position="20"/>
    </location>
</feature>
<evidence type="ECO:0000313" key="2">
    <source>
        <dbReference type="EMBL" id="MFC3302837.1"/>
    </source>
</evidence>
<dbReference type="RefSeq" id="WP_189571740.1">
    <property type="nucleotide sequence ID" value="NZ_BMXU01000001.1"/>
</dbReference>
<dbReference type="Gene3D" id="1.10.246.130">
    <property type="match status" value="1"/>
</dbReference>
<dbReference type="Pfam" id="PF01019">
    <property type="entry name" value="G_glu_transpept"/>
    <property type="match status" value="1"/>
</dbReference>
<feature type="chain" id="PRO_5045769870" evidence="1">
    <location>
        <begin position="21"/>
        <end position="583"/>
    </location>
</feature>